<name>A0A1Y1ZFT6_9PLEO</name>
<feature type="compositionally biased region" description="Basic and acidic residues" evidence="1">
    <location>
        <begin position="146"/>
        <end position="161"/>
    </location>
</feature>
<evidence type="ECO:0000313" key="2">
    <source>
        <dbReference type="EMBL" id="ORY08837.1"/>
    </source>
</evidence>
<comment type="caution">
    <text evidence="2">The sequence shown here is derived from an EMBL/GenBank/DDBJ whole genome shotgun (WGS) entry which is preliminary data.</text>
</comment>
<evidence type="ECO:0000256" key="1">
    <source>
        <dbReference type="SAM" id="MobiDB-lite"/>
    </source>
</evidence>
<feature type="compositionally biased region" description="Basic and acidic residues" evidence="1">
    <location>
        <begin position="129"/>
        <end position="139"/>
    </location>
</feature>
<gene>
    <name evidence="2" type="ORF">BCR34DRAFT_387222</name>
</gene>
<dbReference type="EMBL" id="MCFA01000094">
    <property type="protein sequence ID" value="ORY08837.1"/>
    <property type="molecule type" value="Genomic_DNA"/>
</dbReference>
<protein>
    <submittedName>
        <fullName evidence="2">Uncharacterized protein</fullName>
    </submittedName>
</protein>
<proteinExistence type="predicted"/>
<keyword evidence="3" id="KW-1185">Reference proteome</keyword>
<feature type="region of interest" description="Disordered" evidence="1">
    <location>
        <begin position="126"/>
        <end position="161"/>
    </location>
</feature>
<organism evidence="2 3">
    <name type="scientific">Clohesyomyces aquaticus</name>
    <dbReference type="NCBI Taxonomy" id="1231657"/>
    <lineage>
        <taxon>Eukaryota</taxon>
        <taxon>Fungi</taxon>
        <taxon>Dikarya</taxon>
        <taxon>Ascomycota</taxon>
        <taxon>Pezizomycotina</taxon>
        <taxon>Dothideomycetes</taxon>
        <taxon>Pleosporomycetidae</taxon>
        <taxon>Pleosporales</taxon>
        <taxon>Lindgomycetaceae</taxon>
        <taxon>Clohesyomyces</taxon>
    </lineage>
</organism>
<dbReference type="AlphaFoldDB" id="A0A1Y1ZFT6"/>
<accession>A0A1Y1ZFT6</accession>
<evidence type="ECO:0000313" key="3">
    <source>
        <dbReference type="Proteomes" id="UP000193144"/>
    </source>
</evidence>
<sequence>MQALCIQNGSSSAVMSSRHAAEKKCMAVKKATLTNHPRFLVQGVDNQAQSMTERRGFHTVRSRHKVCWRTSQLSVASQSLQVRSVGGRLQPALAPQFRTDRSWMSWKKCHDGRRWWSGAFQVQSNHGRRISDAHPRDSNYPRPRPSRSDAVEARIPDTRQC</sequence>
<dbReference type="Proteomes" id="UP000193144">
    <property type="component" value="Unassembled WGS sequence"/>
</dbReference>
<reference evidence="2 3" key="1">
    <citation type="submission" date="2016-07" db="EMBL/GenBank/DDBJ databases">
        <title>Pervasive Adenine N6-methylation of Active Genes in Fungi.</title>
        <authorList>
            <consortium name="DOE Joint Genome Institute"/>
            <person name="Mondo S.J."/>
            <person name="Dannebaum R.O."/>
            <person name="Kuo R.C."/>
            <person name="Labutti K."/>
            <person name="Haridas S."/>
            <person name="Kuo A."/>
            <person name="Salamov A."/>
            <person name="Ahrendt S.R."/>
            <person name="Lipzen A."/>
            <person name="Sullivan W."/>
            <person name="Andreopoulos W.B."/>
            <person name="Clum A."/>
            <person name="Lindquist E."/>
            <person name="Daum C."/>
            <person name="Ramamoorthy G.K."/>
            <person name="Gryganskyi A."/>
            <person name="Culley D."/>
            <person name="Magnuson J.K."/>
            <person name="James T.Y."/>
            <person name="O'Malley M.A."/>
            <person name="Stajich J.E."/>
            <person name="Spatafora J.W."/>
            <person name="Visel A."/>
            <person name="Grigoriev I.V."/>
        </authorList>
    </citation>
    <scope>NUCLEOTIDE SEQUENCE [LARGE SCALE GENOMIC DNA]</scope>
    <source>
        <strain evidence="2 3">CBS 115471</strain>
    </source>
</reference>